<dbReference type="PANTHER" id="PTHR19325">
    <property type="entry name" value="COMPLEMENT COMPONENT-RELATED SUSHI DOMAIN-CONTAINING"/>
    <property type="match status" value="1"/>
</dbReference>
<evidence type="ECO:0000313" key="10">
    <source>
        <dbReference type="Proteomes" id="UP000014760"/>
    </source>
</evidence>
<evidence type="ECO:0000259" key="7">
    <source>
        <dbReference type="PROSITE" id="PS50923"/>
    </source>
</evidence>
<dbReference type="InterPro" id="IPR050350">
    <property type="entry name" value="Compl-Cell_Adhes-Reg"/>
</dbReference>
<dbReference type="OrthoDB" id="6142884at2759"/>
<reference evidence="8 10" key="2">
    <citation type="journal article" date="2013" name="Nature">
        <title>Insights into bilaterian evolution from three spiralian genomes.</title>
        <authorList>
            <person name="Simakov O."/>
            <person name="Marletaz F."/>
            <person name="Cho S.J."/>
            <person name="Edsinger-Gonzales E."/>
            <person name="Havlak P."/>
            <person name="Hellsten U."/>
            <person name="Kuo D.H."/>
            <person name="Larsson T."/>
            <person name="Lv J."/>
            <person name="Arendt D."/>
            <person name="Savage R."/>
            <person name="Osoegawa K."/>
            <person name="de Jong P."/>
            <person name="Grimwood J."/>
            <person name="Chapman J.A."/>
            <person name="Shapiro H."/>
            <person name="Aerts A."/>
            <person name="Otillar R.P."/>
            <person name="Terry A.Y."/>
            <person name="Boore J.L."/>
            <person name="Grigoriev I.V."/>
            <person name="Lindberg D.R."/>
            <person name="Seaver E.C."/>
            <person name="Weisblat D.A."/>
            <person name="Putnam N.H."/>
            <person name="Rokhsar D.S."/>
        </authorList>
    </citation>
    <scope>NUCLEOTIDE SEQUENCE</scope>
    <source>
        <strain evidence="8 10">I ESC-2004</strain>
    </source>
</reference>
<reference evidence="10" key="1">
    <citation type="submission" date="2012-12" db="EMBL/GenBank/DDBJ databases">
        <authorList>
            <person name="Hellsten U."/>
            <person name="Grimwood J."/>
            <person name="Chapman J.A."/>
            <person name="Shapiro H."/>
            <person name="Aerts A."/>
            <person name="Otillar R.P."/>
            <person name="Terry A.Y."/>
            <person name="Boore J.L."/>
            <person name="Simakov O."/>
            <person name="Marletaz F."/>
            <person name="Cho S.-J."/>
            <person name="Edsinger-Gonzales E."/>
            <person name="Havlak P."/>
            <person name="Kuo D.-H."/>
            <person name="Larsson T."/>
            <person name="Lv J."/>
            <person name="Arendt D."/>
            <person name="Savage R."/>
            <person name="Osoegawa K."/>
            <person name="de Jong P."/>
            <person name="Lindberg D.R."/>
            <person name="Seaver E.C."/>
            <person name="Weisblat D.A."/>
            <person name="Putnam N.H."/>
            <person name="Grigoriev I.V."/>
            <person name="Rokhsar D.S."/>
        </authorList>
    </citation>
    <scope>NUCLEOTIDE SEQUENCE</scope>
    <source>
        <strain evidence="10">I ESC-2004</strain>
    </source>
</reference>
<dbReference type="EnsemblMetazoa" id="CapteT220524">
    <property type="protein sequence ID" value="CapteP220524"/>
    <property type="gene ID" value="CapteG220524"/>
</dbReference>
<proteinExistence type="predicted"/>
<dbReference type="Pfam" id="PF00084">
    <property type="entry name" value="Sushi"/>
    <property type="match status" value="2"/>
</dbReference>
<organism evidence="8">
    <name type="scientific">Capitella teleta</name>
    <name type="common">Polychaete worm</name>
    <dbReference type="NCBI Taxonomy" id="283909"/>
    <lineage>
        <taxon>Eukaryota</taxon>
        <taxon>Metazoa</taxon>
        <taxon>Spiralia</taxon>
        <taxon>Lophotrochozoa</taxon>
        <taxon>Annelida</taxon>
        <taxon>Polychaeta</taxon>
        <taxon>Sedentaria</taxon>
        <taxon>Scolecida</taxon>
        <taxon>Capitellidae</taxon>
        <taxon>Capitella</taxon>
    </lineage>
</organism>
<feature type="domain" description="Sushi" evidence="7">
    <location>
        <begin position="109"/>
        <end position="169"/>
    </location>
</feature>
<dbReference type="InterPro" id="IPR000436">
    <property type="entry name" value="Sushi_SCR_CCP_dom"/>
</dbReference>
<evidence type="ECO:0000256" key="4">
    <source>
        <dbReference type="ARBA" id="ARBA00023180"/>
    </source>
</evidence>
<dbReference type="CDD" id="cd00033">
    <property type="entry name" value="CCP"/>
    <property type="match status" value="1"/>
</dbReference>
<dbReference type="OMA" id="LEPICET"/>
<dbReference type="SMART" id="SM00032">
    <property type="entry name" value="CCP"/>
    <property type="match status" value="6"/>
</dbReference>
<dbReference type="EMBL" id="AMQN01013128">
    <property type="status" value="NOT_ANNOTATED_CDS"/>
    <property type="molecule type" value="Genomic_DNA"/>
</dbReference>
<dbReference type="Gene3D" id="2.10.70.10">
    <property type="entry name" value="Complement Module, domain 1"/>
    <property type="match status" value="4"/>
</dbReference>
<feature type="domain" description="Sushi" evidence="7">
    <location>
        <begin position="220"/>
        <end position="282"/>
    </location>
</feature>
<evidence type="ECO:0000256" key="3">
    <source>
        <dbReference type="ARBA" id="ARBA00023157"/>
    </source>
</evidence>
<feature type="region of interest" description="Disordered" evidence="6">
    <location>
        <begin position="518"/>
        <end position="547"/>
    </location>
</feature>
<evidence type="ECO:0000256" key="2">
    <source>
        <dbReference type="ARBA" id="ARBA00022737"/>
    </source>
</evidence>
<feature type="domain" description="Sushi" evidence="7">
    <location>
        <begin position="340"/>
        <end position="405"/>
    </location>
</feature>
<comment type="caution">
    <text evidence="5">Lacks conserved residue(s) required for the propagation of feature annotation.</text>
</comment>
<keyword evidence="1 5" id="KW-0768">Sushi</keyword>
<evidence type="ECO:0000313" key="9">
    <source>
        <dbReference type="EnsemblMetazoa" id="CapteP220524"/>
    </source>
</evidence>
<sequence>MCDCFLLEFEYGICVVPPYKYSIIQMAGVEIPCGDEATTSSSPCFKPSSWQCPPPPYVANALLIDYKKDVWLFYECLADYYFHETLQQIAFICSQHEWNSSDIAKCSPRVCPQLSLPAHVEEVSTTTMVGQVKEIRCEEGYWFRKGVFSMQIRCLANQKWNREPSKCYLSAIVLTFISSYDTIVVDCGDPAPVLNANMEPYPLLSTTWKTMLTFTCHPGTRCPLPSTPNAEITTNPIITDRGYSLTYTCLPGYLITGSNASSATIRCGSNDLWISPAIACTEVDCGQPMSVPFATTSYRSSLYPNIAIISCAVGYAFPDGTRTKTVKCLESGNWEETVQTSCEVITCRAVPFVRQAVLSTFDHAYNSVVIYQCKRGFWYPDKTKELSIRCNESGLWNSTVEDCVEIRCRLPSWSTITYLNETSGRFGSELFYSCPHGMLFPNDTQSNQSKRAICNENGAWAPAVESCVNSPSFYQVPPEEAPHAAALGSVAITTTVSLFGCICFIDLATMALKVITKEKHHNRRKHKNKTKKGKSRRKRKSKKTEVK</sequence>
<feature type="disulfide bond" evidence="5">
    <location>
        <begin position="111"/>
        <end position="154"/>
    </location>
</feature>
<evidence type="ECO:0000256" key="1">
    <source>
        <dbReference type="ARBA" id="ARBA00022659"/>
    </source>
</evidence>
<evidence type="ECO:0000256" key="6">
    <source>
        <dbReference type="SAM" id="MobiDB-lite"/>
    </source>
</evidence>
<dbReference type="PROSITE" id="PS50923">
    <property type="entry name" value="SUSHI"/>
    <property type="match status" value="4"/>
</dbReference>
<gene>
    <name evidence="8" type="ORF">CAPTEDRAFT_220524</name>
</gene>
<accession>R7TGQ0</accession>
<dbReference type="SUPFAM" id="SSF57535">
    <property type="entry name" value="Complement control module/SCR domain"/>
    <property type="match status" value="5"/>
</dbReference>
<keyword evidence="4" id="KW-0325">Glycoprotein</keyword>
<feature type="domain" description="Sushi" evidence="7">
    <location>
        <begin position="406"/>
        <end position="469"/>
    </location>
</feature>
<dbReference type="Proteomes" id="UP000014760">
    <property type="component" value="Unassembled WGS sequence"/>
</dbReference>
<dbReference type="InterPro" id="IPR035976">
    <property type="entry name" value="Sushi/SCR/CCP_sf"/>
</dbReference>
<keyword evidence="10" id="KW-1185">Reference proteome</keyword>
<dbReference type="AlphaFoldDB" id="R7TGQ0"/>
<dbReference type="STRING" id="283909.R7TGQ0"/>
<dbReference type="HOGENOM" id="CLU_498059_0_0_1"/>
<dbReference type="Gene3D" id="2.20.28.230">
    <property type="match status" value="1"/>
</dbReference>
<dbReference type="PANTHER" id="PTHR19325:SF575">
    <property type="entry name" value="LOCOMOTION-RELATED PROTEIN HIKARU GENKI"/>
    <property type="match status" value="1"/>
</dbReference>
<keyword evidence="2" id="KW-0677">Repeat</keyword>
<reference evidence="9" key="3">
    <citation type="submission" date="2015-06" db="UniProtKB">
        <authorList>
            <consortium name="EnsemblMetazoa"/>
        </authorList>
    </citation>
    <scope>IDENTIFICATION</scope>
</reference>
<dbReference type="EMBL" id="KB309976">
    <property type="protein sequence ID" value="ELT92859.1"/>
    <property type="molecule type" value="Genomic_DNA"/>
</dbReference>
<name>R7TGQ0_CAPTE</name>
<keyword evidence="3 5" id="KW-1015">Disulfide bond</keyword>
<evidence type="ECO:0000256" key="5">
    <source>
        <dbReference type="PROSITE-ProRule" id="PRU00302"/>
    </source>
</evidence>
<protein>
    <recommendedName>
        <fullName evidence="7">Sushi domain-containing protein</fullName>
    </recommendedName>
</protein>
<evidence type="ECO:0000313" key="8">
    <source>
        <dbReference type="EMBL" id="ELT92859.1"/>
    </source>
</evidence>